<dbReference type="Proteomes" id="UP001497493">
    <property type="component" value="Chromosome"/>
</dbReference>
<evidence type="ECO:0000313" key="3">
    <source>
        <dbReference type="EMBL" id="CAL1240633.1"/>
    </source>
</evidence>
<reference evidence="3 4" key="1">
    <citation type="submission" date="2024-04" db="EMBL/GenBank/DDBJ databases">
        <authorList>
            <person name="Cremers G."/>
        </authorList>
    </citation>
    <scope>NUCLEOTIDE SEQUENCE [LARGE SCALE GENOMIC DNA]</scope>
    <source>
        <strain evidence="3">MeCH1-AG</strain>
    </source>
</reference>
<organism evidence="3 4">
    <name type="scientific">Candidatus Methylocalor cossyra</name>
    <dbReference type="NCBI Taxonomy" id="3108543"/>
    <lineage>
        <taxon>Bacteria</taxon>
        <taxon>Pseudomonadati</taxon>
        <taxon>Pseudomonadota</taxon>
        <taxon>Gammaproteobacteria</taxon>
        <taxon>Methylococcales</taxon>
        <taxon>Methylococcaceae</taxon>
        <taxon>Candidatus Methylocalor</taxon>
    </lineage>
</organism>
<gene>
    <name evidence="3" type="ORF">MECH1_V1_1857</name>
</gene>
<evidence type="ECO:0000313" key="4">
    <source>
        <dbReference type="Proteomes" id="UP001497493"/>
    </source>
</evidence>
<proteinExistence type="predicted"/>
<accession>A0ABP1C8X9</accession>
<dbReference type="Gene3D" id="2.60.40.420">
    <property type="entry name" value="Cupredoxins - blue copper proteins"/>
    <property type="match status" value="1"/>
</dbReference>
<dbReference type="Pfam" id="PF13473">
    <property type="entry name" value="Cupredoxin_1"/>
    <property type="match status" value="1"/>
</dbReference>
<keyword evidence="4" id="KW-1185">Reference proteome</keyword>
<feature type="chain" id="PRO_5046969554" evidence="1">
    <location>
        <begin position="26"/>
        <end position="112"/>
    </location>
</feature>
<evidence type="ECO:0000256" key="1">
    <source>
        <dbReference type="SAM" id="SignalP"/>
    </source>
</evidence>
<protein>
    <submittedName>
        <fullName evidence="3">Cupredoxin-like domain-containing protein</fullName>
    </submittedName>
</protein>
<dbReference type="SUPFAM" id="SSF49503">
    <property type="entry name" value="Cupredoxins"/>
    <property type="match status" value="1"/>
</dbReference>
<dbReference type="RefSeq" id="WP_348757217.1">
    <property type="nucleotide sequence ID" value="NZ_OZ026884.1"/>
</dbReference>
<sequence length="112" mass="12227">MQQSLRSVLVALTGFLWVASPVAGAAEDYTLTIKDHRFSPAELQVPAGRKIKLVVKNEDASPEEFESKSLRKEKIVPGNGQVVMPLGPLDPGSYDFYGEFHEATAQGRIVAK</sequence>
<dbReference type="InterPro" id="IPR028096">
    <property type="entry name" value="EfeO_Cupredoxin"/>
</dbReference>
<dbReference type="InterPro" id="IPR008972">
    <property type="entry name" value="Cupredoxin"/>
</dbReference>
<feature type="signal peptide" evidence="1">
    <location>
        <begin position="1"/>
        <end position="25"/>
    </location>
</feature>
<dbReference type="EMBL" id="OZ026884">
    <property type="protein sequence ID" value="CAL1240633.1"/>
    <property type="molecule type" value="Genomic_DNA"/>
</dbReference>
<name>A0ABP1C8X9_9GAMM</name>
<feature type="domain" description="EfeO-type cupredoxin-like" evidence="2">
    <location>
        <begin position="10"/>
        <end position="111"/>
    </location>
</feature>
<keyword evidence="1" id="KW-0732">Signal</keyword>
<evidence type="ECO:0000259" key="2">
    <source>
        <dbReference type="Pfam" id="PF13473"/>
    </source>
</evidence>